<gene>
    <name evidence="2" type="ORF">SAMN04489860_1862</name>
</gene>
<accession>A0A1H1TC63</accession>
<dbReference type="Proteomes" id="UP000185663">
    <property type="component" value="Chromosome I"/>
</dbReference>
<evidence type="ECO:0000313" key="2">
    <source>
        <dbReference type="EMBL" id="SDS57852.1"/>
    </source>
</evidence>
<dbReference type="EMBL" id="LT629776">
    <property type="protein sequence ID" value="SDS57852.1"/>
    <property type="molecule type" value="Genomic_DNA"/>
</dbReference>
<name>A0A1H1TC63_9CELL</name>
<feature type="region of interest" description="Disordered" evidence="1">
    <location>
        <begin position="243"/>
        <end position="269"/>
    </location>
</feature>
<dbReference type="OrthoDB" id="3873597at2"/>
<organism evidence="2 3">
    <name type="scientific">Paraoerskovia marina</name>
    <dbReference type="NCBI Taxonomy" id="545619"/>
    <lineage>
        <taxon>Bacteria</taxon>
        <taxon>Bacillati</taxon>
        <taxon>Actinomycetota</taxon>
        <taxon>Actinomycetes</taxon>
        <taxon>Micrococcales</taxon>
        <taxon>Cellulomonadaceae</taxon>
        <taxon>Paraoerskovia</taxon>
    </lineage>
</organism>
<dbReference type="AlphaFoldDB" id="A0A1H1TC63"/>
<evidence type="ECO:0000313" key="3">
    <source>
        <dbReference type="Proteomes" id="UP000185663"/>
    </source>
</evidence>
<keyword evidence="3" id="KW-1185">Reference proteome</keyword>
<reference evidence="2 3" key="1">
    <citation type="submission" date="2016-10" db="EMBL/GenBank/DDBJ databases">
        <authorList>
            <person name="de Groot N.N."/>
        </authorList>
    </citation>
    <scope>NUCLEOTIDE SEQUENCE [LARGE SCALE GENOMIC DNA]</scope>
    <source>
        <strain evidence="2 3">DSM 22126</strain>
    </source>
</reference>
<evidence type="ECO:0000256" key="1">
    <source>
        <dbReference type="SAM" id="MobiDB-lite"/>
    </source>
</evidence>
<protein>
    <submittedName>
        <fullName evidence="2">Uncharacterized protein</fullName>
    </submittedName>
</protein>
<dbReference type="STRING" id="545619.SAMN04489860_1862"/>
<dbReference type="eggNOG" id="COG4544">
    <property type="taxonomic scope" value="Bacteria"/>
</dbReference>
<sequence>MRGTTSSTAPSHDRAARARAALVAAERRTGVAHAVAPAPLPGLRHAPVISPRATAESSPASERFWPVHPELEPLLPQGALHRGTTIVVRHSTTLLLSLVAQASAAGAWTVMVGHPRVGMVAAADAGVELTRTALVPAPGPQAPAAIAALLDGLDLVVLGPDAPVTPADRRRLSSRARERGAVLVSATEWEEAHLVLRAGPGTWSGIDDGAGWLRSRRLTVERTGRGEAARPVRYEIELPLRAPAPGRAPGAVDDLPGADGPHPALRLVG</sequence>
<proteinExistence type="predicted"/>
<dbReference type="RefSeq" id="WP_052367072.1">
    <property type="nucleotide sequence ID" value="NZ_LT629776.1"/>
</dbReference>